<dbReference type="InterPro" id="IPR023997">
    <property type="entry name" value="TonB-dep_OMP_SusC/RagA_CS"/>
</dbReference>
<dbReference type="Gene3D" id="2.40.170.20">
    <property type="entry name" value="TonB-dependent receptor, beta-barrel domain"/>
    <property type="match status" value="1"/>
</dbReference>
<dbReference type="GO" id="GO:0015344">
    <property type="term" value="F:siderophore uptake transmembrane transporter activity"/>
    <property type="evidence" value="ECO:0007669"/>
    <property type="project" value="TreeGrafter"/>
</dbReference>
<dbReference type="GO" id="GO:0044718">
    <property type="term" value="P:siderophore transmembrane transport"/>
    <property type="evidence" value="ECO:0007669"/>
    <property type="project" value="TreeGrafter"/>
</dbReference>
<evidence type="ECO:0000256" key="7">
    <source>
        <dbReference type="ARBA" id="ARBA00023237"/>
    </source>
</evidence>
<keyword evidence="7 8" id="KW-0998">Cell outer membrane</keyword>
<keyword evidence="11" id="KW-0675">Receptor</keyword>
<dbReference type="PROSITE" id="PS52016">
    <property type="entry name" value="TONB_DEPENDENT_REC_3"/>
    <property type="match status" value="1"/>
</dbReference>
<reference evidence="11 12" key="1">
    <citation type="submission" date="2018-08" db="EMBL/GenBank/DDBJ databases">
        <title>A genome reference for cultivated species of the human gut microbiota.</title>
        <authorList>
            <person name="Zou Y."/>
            <person name="Xue W."/>
            <person name="Luo G."/>
        </authorList>
    </citation>
    <scope>NUCLEOTIDE SEQUENCE [LARGE SCALE GENOMIC DNA]</scope>
    <source>
        <strain evidence="11 12">AF22-3AC</strain>
    </source>
</reference>
<comment type="subcellular location">
    <subcellularLocation>
        <location evidence="1 8">Cell outer membrane</location>
        <topology evidence="1 8">Multi-pass membrane protein</topology>
    </subcellularLocation>
</comment>
<evidence type="ECO:0000256" key="2">
    <source>
        <dbReference type="ARBA" id="ARBA00022448"/>
    </source>
</evidence>
<accession>A0A412IEZ1</accession>
<dbReference type="Gene3D" id="2.170.130.10">
    <property type="entry name" value="TonB-dependent receptor, plug domain"/>
    <property type="match status" value="1"/>
</dbReference>
<keyword evidence="5 9" id="KW-0732">Signal</keyword>
<feature type="signal peptide" evidence="9">
    <location>
        <begin position="1"/>
        <end position="27"/>
    </location>
</feature>
<feature type="chain" id="PRO_5019049650" evidence="9">
    <location>
        <begin position="28"/>
        <end position="1013"/>
    </location>
</feature>
<dbReference type="Proteomes" id="UP000283341">
    <property type="component" value="Unassembled WGS sequence"/>
</dbReference>
<dbReference type="Pfam" id="PF13715">
    <property type="entry name" value="CarbopepD_reg_2"/>
    <property type="match status" value="1"/>
</dbReference>
<comment type="caution">
    <text evidence="11">The sequence shown here is derived from an EMBL/GenBank/DDBJ whole genome shotgun (WGS) entry which is preliminary data.</text>
</comment>
<evidence type="ECO:0000259" key="10">
    <source>
        <dbReference type="Pfam" id="PF07715"/>
    </source>
</evidence>
<evidence type="ECO:0000313" key="12">
    <source>
        <dbReference type="Proteomes" id="UP000283341"/>
    </source>
</evidence>
<dbReference type="InterPro" id="IPR012910">
    <property type="entry name" value="Plug_dom"/>
</dbReference>
<dbReference type="NCBIfam" id="TIGR04057">
    <property type="entry name" value="SusC_RagA_signa"/>
    <property type="match status" value="1"/>
</dbReference>
<dbReference type="InterPro" id="IPR008969">
    <property type="entry name" value="CarboxyPept-like_regulatory"/>
</dbReference>
<dbReference type="NCBIfam" id="TIGR04056">
    <property type="entry name" value="OMP_RagA_SusC"/>
    <property type="match status" value="1"/>
</dbReference>
<evidence type="ECO:0000256" key="1">
    <source>
        <dbReference type="ARBA" id="ARBA00004571"/>
    </source>
</evidence>
<dbReference type="EMBL" id="QRVJ01000013">
    <property type="protein sequence ID" value="RGS35544.1"/>
    <property type="molecule type" value="Genomic_DNA"/>
</dbReference>
<dbReference type="PANTHER" id="PTHR30069">
    <property type="entry name" value="TONB-DEPENDENT OUTER MEMBRANE RECEPTOR"/>
    <property type="match status" value="1"/>
</dbReference>
<evidence type="ECO:0000313" key="11">
    <source>
        <dbReference type="EMBL" id="RGS35544.1"/>
    </source>
</evidence>
<comment type="similarity">
    <text evidence="8">Belongs to the TonB-dependent receptor family.</text>
</comment>
<dbReference type="InterPro" id="IPR023996">
    <property type="entry name" value="TonB-dep_OMP_SusC/RagA"/>
</dbReference>
<dbReference type="RefSeq" id="WP_118402937.1">
    <property type="nucleotide sequence ID" value="NZ_JADNFX010000063.1"/>
</dbReference>
<dbReference type="SUPFAM" id="SSF49464">
    <property type="entry name" value="Carboxypeptidase regulatory domain-like"/>
    <property type="match status" value="1"/>
</dbReference>
<evidence type="ECO:0000256" key="4">
    <source>
        <dbReference type="ARBA" id="ARBA00022692"/>
    </source>
</evidence>
<evidence type="ECO:0000256" key="3">
    <source>
        <dbReference type="ARBA" id="ARBA00022452"/>
    </source>
</evidence>
<dbReference type="AlphaFoldDB" id="A0A412IEZ1"/>
<keyword evidence="4 8" id="KW-0812">Transmembrane</keyword>
<name>A0A412IEZ1_9BACE</name>
<evidence type="ECO:0000256" key="6">
    <source>
        <dbReference type="ARBA" id="ARBA00023136"/>
    </source>
</evidence>
<keyword evidence="2 8" id="KW-0813">Transport</keyword>
<keyword evidence="3 8" id="KW-1134">Transmembrane beta strand</keyword>
<dbReference type="InterPro" id="IPR037066">
    <property type="entry name" value="Plug_dom_sf"/>
</dbReference>
<dbReference type="SUPFAM" id="SSF56935">
    <property type="entry name" value="Porins"/>
    <property type="match status" value="1"/>
</dbReference>
<dbReference type="InterPro" id="IPR036942">
    <property type="entry name" value="Beta-barrel_TonB_sf"/>
</dbReference>
<organism evidence="11 12">
    <name type="scientific">Bacteroides cellulosilyticus</name>
    <dbReference type="NCBI Taxonomy" id="246787"/>
    <lineage>
        <taxon>Bacteria</taxon>
        <taxon>Pseudomonadati</taxon>
        <taxon>Bacteroidota</taxon>
        <taxon>Bacteroidia</taxon>
        <taxon>Bacteroidales</taxon>
        <taxon>Bacteroidaceae</taxon>
        <taxon>Bacteroides</taxon>
    </lineage>
</organism>
<dbReference type="GO" id="GO:0009279">
    <property type="term" value="C:cell outer membrane"/>
    <property type="evidence" value="ECO:0007669"/>
    <property type="project" value="UniProtKB-SubCell"/>
</dbReference>
<feature type="domain" description="TonB-dependent receptor plug" evidence="10">
    <location>
        <begin position="119"/>
        <end position="225"/>
    </location>
</feature>
<gene>
    <name evidence="11" type="ORF">DWX97_15090</name>
</gene>
<dbReference type="Pfam" id="PF07715">
    <property type="entry name" value="Plug"/>
    <property type="match status" value="1"/>
</dbReference>
<sequence>MKTSINLKNMRVLLSMLFVFLSVNAVAQNITGTVKDSQGEPIIGASVVEKGTSNGVVTNLDGQFTLKASGKYPIEVSYMGYVKQVINLKGRTSLNIVMQEDANLLEEVVVSTGYGTQRKADLSGSVVSVSKEDIKGTPTSNVMEALQGKIAGADIMMGSGAVGEDVDILLRGSRSINGSNEPLFVIDGVQGASYNQLNPNDIEQIDVLKDASSTAIYGSAGANGVIIITTKRGAAGKVTVNLDAKYSISGGANFIHGMMGDEWYRYQTELYRTKNGEYPENFFQMFSSEAIQQAYENNQWIDWIDEATKGNASQKDINLSLRGGSDKIKIYTSFSYNNTEGLLSNENQTRYGMRFNVDYQIRKWVKIGASSALTYTIKNSRGKNIFTKSLTAFPLGKPYDDNGNINVEFIEGETSPFGDEMENQYANQTRTTYANINGYLEITPLKGLSFRSQISTTLNSSRNGQYIGEHSLQGVENGYSAPYAYINNNYGYSYLWDNVLTYKFEPLRGHKVTLTGVTSYSHGQSDSNNMRASGQPLDSYLFYNMASGITKYGVKSNYSQSQKMSYALRLNYVYNDKYIASFTTRWDGASHLASGHKWESFPAGALAWRVSQEPFMESTKKWLNNLKLRLSYGITGNSGGMGAYSSQTGAATYSPVSIDGVLSSVSQLVSPYGNPSIGWEKTYQWNYGVDLGFFDGRINLSFDYYDSKTKDLLFSRTLPVTSAITAWGSPMATWQNIGETSNKGYEIQLSTVNIKSRNFQWSSSISYTHNDEKIVNLPDGDLIAKKLFEGHPIKTFYDFKYAGIWSTAEEEEAAKYGCQPGYVKIETVEQFTTDENGNLVGDGGVHTYSNTRDLQILGSNVPDGILGVNNTFKYRDFDLSVFAMVRYGQMIDSKTIGWYSANGNNQPRGTNYWTPENQSAYFPRPGIASTTGIGSLKYIDGSYAKIKNITLGYTFPKKLCKTLGLEQCRLYATAYNVFVLPFKSELKHSDPENNGSDTFPLYKTYLLGLNVSF</sequence>
<keyword evidence="6 8" id="KW-0472">Membrane</keyword>
<evidence type="ECO:0000256" key="8">
    <source>
        <dbReference type="PROSITE-ProRule" id="PRU01360"/>
    </source>
</evidence>
<dbReference type="PANTHER" id="PTHR30069:SF29">
    <property type="entry name" value="HEMOGLOBIN AND HEMOGLOBIN-HAPTOGLOBIN-BINDING PROTEIN 1-RELATED"/>
    <property type="match status" value="1"/>
</dbReference>
<proteinExistence type="inferred from homology"/>
<evidence type="ECO:0000256" key="5">
    <source>
        <dbReference type="ARBA" id="ARBA00022729"/>
    </source>
</evidence>
<dbReference type="InterPro" id="IPR039426">
    <property type="entry name" value="TonB-dep_rcpt-like"/>
</dbReference>
<protein>
    <submittedName>
        <fullName evidence="11">TonB-dependent receptor</fullName>
    </submittedName>
</protein>
<dbReference type="Gene3D" id="2.60.40.1120">
    <property type="entry name" value="Carboxypeptidase-like, regulatory domain"/>
    <property type="match status" value="1"/>
</dbReference>
<evidence type="ECO:0000256" key="9">
    <source>
        <dbReference type="SAM" id="SignalP"/>
    </source>
</evidence>